<sequence>MSETAQSIHQEVSGTKYCHDPLVPASEFASALLPTTTVPDSKYIPLAEHGARRAMNSRGTIENHERGILGEYAVADFFGVSDVVDTSLYENGDPGFDLQMGPWTIDVKTAGPCFDQPSLMVNATKNLSADFYVLTQQLSQQHYRIIGYAPSSRVAMAPVRQIGPHPADEVYVLDQYKLNPLHASASDIFAP</sequence>
<proteinExistence type="predicted"/>
<dbReference type="KEGG" id="nay:HYG81_17010"/>
<dbReference type="Proteomes" id="UP000510869">
    <property type="component" value="Chromosome"/>
</dbReference>
<accession>A0A7D6CNA8</accession>
<reference evidence="1 2" key="1">
    <citation type="submission" date="2020-07" db="EMBL/GenBank/DDBJ databases">
        <title>Natrinema (YPL30) sp. nov. and Haloterrigena xxxxxx (YPL8) sp. nov., isolated from a salt mine.</title>
        <authorList>
            <person name="Cui H."/>
        </authorList>
    </citation>
    <scope>NUCLEOTIDE SEQUENCE [LARGE SCALE GENOMIC DNA]</scope>
    <source>
        <strain evidence="1 2">YPL13</strain>
    </source>
</reference>
<evidence type="ECO:0000313" key="2">
    <source>
        <dbReference type="Proteomes" id="UP000510869"/>
    </source>
</evidence>
<gene>
    <name evidence="1" type="ORF">HYG81_17010</name>
</gene>
<dbReference type="AlphaFoldDB" id="A0A7D6CNA8"/>
<evidence type="ECO:0000313" key="1">
    <source>
        <dbReference type="EMBL" id="QLK25757.1"/>
    </source>
</evidence>
<dbReference type="OrthoDB" id="383599at2157"/>
<keyword evidence="2" id="KW-1185">Reference proteome</keyword>
<dbReference type="EMBL" id="CP059154">
    <property type="protein sequence ID" value="QLK25757.1"/>
    <property type="molecule type" value="Genomic_DNA"/>
</dbReference>
<name>A0A7D6CNA8_9EURY</name>
<dbReference type="RefSeq" id="WP_180840941.1">
    <property type="nucleotide sequence ID" value="NZ_CP059154.1"/>
</dbReference>
<organism evidence="1 2">
    <name type="scientific">Natrinema zhouii</name>
    <dbReference type="NCBI Taxonomy" id="1710539"/>
    <lineage>
        <taxon>Archaea</taxon>
        <taxon>Methanobacteriati</taxon>
        <taxon>Methanobacteriota</taxon>
        <taxon>Stenosarchaea group</taxon>
        <taxon>Halobacteria</taxon>
        <taxon>Halobacteriales</taxon>
        <taxon>Natrialbaceae</taxon>
        <taxon>Natrinema</taxon>
    </lineage>
</organism>
<protein>
    <submittedName>
        <fullName evidence="1">Uncharacterized protein</fullName>
    </submittedName>
</protein>
<dbReference type="GeneID" id="56144941"/>